<evidence type="ECO:0000313" key="1">
    <source>
        <dbReference type="EMBL" id="SKC24202.1"/>
    </source>
</evidence>
<protein>
    <recommendedName>
        <fullName evidence="3">Response regulator receiver domain-containing protein</fullName>
    </recommendedName>
</protein>
<dbReference type="OrthoDB" id="6402183at2"/>
<evidence type="ECO:0008006" key="3">
    <source>
        <dbReference type="Google" id="ProtNLM"/>
    </source>
</evidence>
<dbReference type="EMBL" id="FUYV01000041">
    <property type="protein sequence ID" value="SKC24202.1"/>
    <property type="molecule type" value="Genomic_DNA"/>
</dbReference>
<dbReference type="RefSeq" id="WP_079559146.1">
    <property type="nucleotide sequence ID" value="NZ_CP021904.1"/>
</dbReference>
<proteinExistence type="predicted"/>
<reference evidence="1 2" key="1">
    <citation type="submission" date="2017-02" db="EMBL/GenBank/DDBJ databases">
        <authorList>
            <person name="Peterson S.W."/>
        </authorList>
    </citation>
    <scope>NUCLEOTIDE SEQUENCE [LARGE SCALE GENOMIC DNA]</scope>
    <source>
        <strain evidence="1 2">DSM 24412</strain>
    </source>
</reference>
<sequence>MAYKVVYIDDENEDRSQAYADGLSTLGLIEITIKKPTSFETLRDELVHEQSNIDALILDLRLDGNQQGERVAKYTAPILATGIRSHCLIEDGFKKEFPIFLISSKDNLKKYFDSDTSSHDLFDYTFTKATVGNEGDAYEKIIASITEAYKSIGEEKTDFVKMLAYPSISDIENRIFTTKFLTGEGTSVSEISQYIFSELKFQSGIAA</sequence>
<dbReference type="STRING" id="889453.SAMN03080601_03495"/>
<dbReference type="KEGG" id="asx:CDL62_14720"/>
<organism evidence="1 2">
    <name type="scientific">Alkalitalea saponilacus</name>
    <dbReference type="NCBI Taxonomy" id="889453"/>
    <lineage>
        <taxon>Bacteria</taxon>
        <taxon>Pseudomonadati</taxon>
        <taxon>Bacteroidota</taxon>
        <taxon>Bacteroidia</taxon>
        <taxon>Marinilabiliales</taxon>
        <taxon>Marinilabiliaceae</taxon>
        <taxon>Alkalitalea</taxon>
    </lineage>
</organism>
<keyword evidence="2" id="KW-1185">Reference proteome</keyword>
<dbReference type="Proteomes" id="UP000191055">
    <property type="component" value="Unassembled WGS sequence"/>
</dbReference>
<gene>
    <name evidence="1" type="ORF">SAMN03080601_03495</name>
</gene>
<name>A0A1T5HU64_9BACT</name>
<evidence type="ECO:0000313" key="2">
    <source>
        <dbReference type="Proteomes" id="UP000191055"/>
    </source>
</evidence>
<dbReference type="AlphaFoldDB" id="A0A1T5HU64"/>
<accession>A0A1T5HU64</accession>